<dbReference type="PANTHER" id="PTHR30026">
    <property type="entry name" value="OUTER MEMBRANE PROTEIN TOLC"/>
    <property type="match status" value="1"/>
</dbReference>
<evidence type="ECO:0000256" key="3">
    <source>
        <dbReference type="ARBA" id="ARBA00022692"/>
    </source>
</evidence>
<keyword evidence="2" id="KW-1134">Transmembrane beta strand</keyword>
<dbReference type="Gene3D" id="1.20.1600.10">
    <property type="entry name" value="Outer membrane efflux proteins (OEP)"/>
    <property type="match status" value="1"/>
</dbReference>
<comment type="subcellular location">
    <subcellularLocation>
        <location evidence="1">Cell outer membrane</location>
    </subcellularLocation>
</comment>
<organism evidence="6 7">
    <name type="scientific">Ralstonia pseudosolanacearum</name>
    <dbReference type="NCBI Taxonomy" id="1310165"/>
    <lineage>
        <taxon>Bacteria</taxon>
        <taxon>Pseudomonadati</taxon>
        <taxon>Pseudomonadota</taxon>
        <taxon>Betaproteobacteria</taxon>
        <taxon>Burkholderiales</taxon>
        <taxon>Burkholderiaceae</taxon>
        <taxon>Ralstonia</taxon>
        <taxon>Ralstonia solanacearum species complex</taxon>
    </lineage>
</organism>
<accession>A0A454TI91</accession>
<keyword evidence="4" id="KW-0472">Membrane</keyword>
<comment type="caution">
    <text evidence="6">The sequence shown here is derived from an EMBL/GenBank/DDBJ whole genome shotgun (WGS) entry which is preliminary data.</text>
</comment>
<dbReference type="SUPFAM" id="SSF56954">
    <property type="entry name" value="Outer membrane efflux proteins (OEP)"/>
    <property type="match status" value="1"/>
</dbReference>
<sequence length="228" mass="24847">MSQPLLRGSGSTYNERWAALALESAHKGFLRTQRDVVLSGVMAYFSLEQAKQNVALAQASLKRANEAKAINEALLAAGRIARIALLQSDADVAQADLTLTQSEQAESVARRQLLRAIGRYDLDADRTDMTLTDSFTSYLSPATQNEGLTIRDALAKRIDLQLARDTVIANQFNVIAAEDGMRNQLDLYARLDRTSDNTTGTATRQINRAVGLSFSMPLDKSQTLPGSA</sequence>
<dbReference type="EMBL" id="RJTL01000102">
    <property type="protein sequence ID" value="RNL98989.1"/>
    <property type="molecule type" value="Genomic_DNA"/>
</dbReference>
<evidence type="ECO:0000256" key="2">
    <source>
        <dbReference type="ARBA" id="ARBA00022452"/>
    </source>
</evidence>
<dbReference type="GO" id="GO:1990281">
    <property type="term" value="C:efflux pump complex"/>
    <property type="evidence" value="ECO:0007669"/>
    <property type="project" value="TreeGrafter"/>
</dbReference>
<dbReference type="GO" id="GO:0015562">
    <property type="term" value="F:efflux transmembrane transporter activity"/>
    <property type="evidence" value="ECO:0007669"/>
    <property type="project" value="InterPro"/>
</dbReference>
<evidence type="ECO:0000313" key="6">
    <source>
        <dbReference type="EMBL" id="RNL98989.1"/>
    </source>
</evidence>
<dbReference type="PANTHER" id="PTHR30026:SF20">
    <property type="entry name" value="OUTER MEMBRANE PROTEIN TOLC"/>
    <property type="match status" value="1"/>
</dbReference>
<dbReference type="Proteomes" id="UP000271222">
    <property type="component" value="Unassembled WGS sequence"/>
</dbReference>
<name>A0A454TI91_9RALS</name>
<evidence type="ECO:0000313" key="7">
    <source>
        <dbReference type="Proteomes" id="UP000271222"/>
    </source>
</evidence>
<dbReference type="GO" id="GO:0015288">
    <property type="term" value="F:porin activity"/>
    <property type="evidence" value="ECO:0007669"/>
    <property type="project" value="TreeGrafter"/>
</dbReference>
<dbReference type="OrthoDB" id="188180at2"/>
<evidence type="ECO:0000256" key="5">
    <source>
        <dbReference type="ARBA" id="ARBA00023237"/>
    </source>
</evidence>
<keyword evidence="5" id="KW-0998">Cell outer membrane</keyword>
<evidence type="ECO:0000256" key="4">
    <source>
        <dbReference type="ARBA" id="ARBA00023136"/>
    </source>
</evidence>
<dbReference type="AlphaFoldDB" id="A0A454TI91"/>
<evidence type="ECO:0000256" key="1">
    <source>
        <dbReference type="ARBA" id="ARBA00004442"/>
    </source>
</evidence>
<dbReference type="InterPro" id="IPR051906">
    <property type="entry name" value="TolC-like"/>
</dbReference>
<keyword evidence="3" id="KW-0812">Transmembrane</keyword>
<proteinExistence type="predicted"/>
<gene>
    <name evidence="6" type="ORF">EGA29_26270</name>
</gene>
<protein>
    <submittedName>
        <fullName evidence="6">TolC family protein</fullName>
    </submittedName>
</protein>
<reference evidence="6 7" key="1">
    <citation type="submission" date="2018-10" db="EMBL/GenBank/DDBJ databases">
        <title>Draft Genome Sequence of Ralstonia pseudosolanacearum (R. solanacearum phylotype I) Strain Tg03 Isolated from Luffa cylindrica in China.</title>
        <authorList>
            <person name="Yuan G.-Q."/>
            <person name="Li Q.-Q."/>
            <person name="Zhang Y.-W."/>
        </authorList>
    </citation>
    <scope>NUCLEOTIDE SEQUENCE [LARGE SCALE GENOMIC DNA]</scope>
    <source>
        <strain evidence="6 7">Tg03</strain>
    </source>
</reference>
<dbReference type="GO" id="GO:0009279">
    <property type="term" value="C:cell outer membrane"/>
    <property type="evidence" value="ECO:0007669"/>
    <property type="project" value="UniProtKB-SubCell"/>
</dbReference>